<gene>
    <name evidence="1" type="ordered locus">CFF8240_0790</name>
</gene>
<dbReference type="Proteomes" id="UP000000760">
    <property type="component" value="Chromosome"/>
</dbReference>
<evidence type="ECO:0000313" key="2">
    <source>
        <dbReference type="Proteomes" id="UP000000760"/>
    </source>
</evidence>
<proteinExistence type="predicted"/>
<dbReference type="EMBL" id="CP000487">
    <property type="protein sequence ID" value="ABK81990.1"/>
    <property type="molecule type" value="Genomic_DNA"/>
</dbReference>
<protein>
    <submittedName>
        <fullName evidence="1">Uncharacterized protein</fullName>
    </submittedName>
</protein>
<dbReference type="KEGG" id="cff:CFF8240_0790"/>
<sequence length="38" mass="4577">MNCRQSKNSFVYFALIILKNKTYFSKIFEIFLNLSKNL</sequence>
<name>A0RP32_CAMFF</name>
<dbReference type="AlphaFoldDB" id="A0RP32"/>
<dbReference type="HOGENOM" id="CLU_3325854_0_0_7"/>
<organism evidence="1 2">
    <name type="scientific">Campylobacter fetus subsp. fetus (strain 82-40)</name>
    <dbReference type="NCBI Taxonomy" id="360106"/>
    <lineage>
        <taxon>Bacteria</taxon>
        <taxon>Pseudomonadati</taxon>
        <taxon>Campylobacterota</taxon>
        <taxon>Epsilonproteobacteria</taxon>
        <taxon>Campylobacterales</taxon>
        <taxon>Campylobacteraceae</taxon>
        <taxon>Campylobacter</taxon>
    </lineage>
</organism>
<reference evidence="2" key="1">
    <citation type="submission" date="2006-11" db="EMBL/GenBank/DDBJ databases">
        <title>Sequence of Campylobacter fetus subsp. fetus 82-40.</title>
        <authorList>
            <person name="Fouts D.E."/>
            <person name="Nelson K.E."/>
        </authorList>
    </citation>
    <scope>NUCLEOTIDE SEQUENCE [LARGE SCALE GENOMIC DNA]</scope>
    <source>
        <strain evidence="2">82-40</strain>
    </source>
</reference>
<accession>A0RP32</accession>
<evidence type="ECO:0000313" key="1">
    <source>
        <dbReference type="EMBL" id="ABK81990.1"/>
    </source>
</evidence>